<organism evidence="1 2">
    <name type="scientific">Aerococcus urinaehominis</name>
    <dbReference type="NCBI Taxonomy" id="128944"/>
    <lineage>
        <taxon>Bacteria</taxon>
        <taxon>Bacillati</taxon>
        <taxon>Bacillota</taxon>
        <taxon>Bacilli</taxon>
        <taxon>Lactobacillales</taxon>
        <taxon>Aerococcaceae</taxon>
        <taxon>Aerococcus</taxon>
    </lineage>
</organism>
<dbReference type="STRING" id="128944.AWM75_08465"/>
<dbReference type="RefSeq" id="WP_067980798.1">
    <property type="nucleotide sequence ID" value="NZ_CP014163.1"/>
</dbReference>
<reference evidence="1 2" key="1">
    <citation type="journal article" date="2016" name="Genome Announc.">
        <title>Complete Genome Sequences of Aerococcus christensenii CCUG 28831T, Aerococcus sanguinicola CCUG 43001T, Aerococcus urinae CCUG 36881T, Aerococcus urinaeequi CCUG 28094T, Aerococcus urinaehominis CCUG 42038 BT, and Aerococcus viridans CCUG 4311T.</title>
        <authorList>
            <person name="Carkaci D."/>
            <person name="Dargis R."/>
            <person name="Nielsen X.C."/>
            <person name="Skovgaard O."/>
            <person name="Fuursted K."/>
            <person name="Christensen J.J."/>
        </authorList>
    </citation>
    <scope>NUCLEOTIDE SEQUENCE [LARGE SCALE GENOMIC DNA]</scope>
    <source>
        <strain evidence="1 2">CCUG42038B</strain>
    </source>
</reference>
<proteinExistence type="predicted"/>
<dbReference type="AlphaFoldDB" id="A0A0X8FMK3"/>
<name>A0A0X8FMK3_9LACT</name>
<keyword evidence="2" id="KW-1185">Reference proteome</keyword>
<dbReference type="KEGG" id="auh:AWM75_08465"/>
<reference evidence="2" key="2">
    <citation type="submission" date="2016-01" db="EMBL/GenBank/DDBJ databases">
        <title>Six Aerococcus type strain genome sequencing and assembly using PacBio and Illumina Hiseq.</title>
        <authorList>
            <person name="Carkaci D."/>
            <person name="Dargis R."/>
            <person name="Nielsen X.C."/>
            <person name="Skovgaard O."/>
            <person name="Fuursted K."/>
            <person name="Christensen J.J."/>
        </authorList>
    </citation>
    <scope>NUCLEOTIDE SEQUENCE [LARGE SCALE GENOMIC DNA]</scope>
    <source>
        <strain evidence="2">CCUG42038B</strain>
    </source>
</reference>
<dbReference type="OrthoDB" id="9782576at2"/>
<dbReference type="Proteomes" id="UP000062260">
    <property type="component" value="Chromosome"/>
</dbReference>
<evidence type="ECO:0000313" key="1">
    <source>
        <dbReference type="EMBL" id="AMC00003.1"/>
    </source>
</evidence>
<dbReference type="InterPro" id="IPR013560">
    <property type="entry name" value="DUF1722"/>
</dbReference>
<gene>
    <name evidence="1" type="ORF">AWM75_08465</name>
</gene>
<dbReference type="EMBL" id="CP014163">
    <property type="protein sequence ID" value="AMC00003.1"/>
    <property type="molecule type" value="Genomic_DNA"/>
</dbReference>
<protein>
    <submittedName>
        <fullName evidence="1">Uncharacterized protein</fullName>
    </submittedName>
</protein>
<evidence type="ECO:0000313" key="2">
    <source>
        <dbReference type="Proteomes" id="UP000062260"/>
    </source>
</evidence>
<dbReference type="Pfam" id="PF08349">
    <property type="entry name" value="DUF1722"/>
    <property type="match status" value="1"/>
</dbReference>
<sequence>MNQVKENKKAAQKLWATNKYFVLSKSQRIYQDIRNYLKTDPVDPQVVQDYIDQAQALAEDPGAVVNATQHVWGYFKDQANASERNSYQDILSHYQSGQIDQGTVIKFLNDMLAQYPNDYLSQQTWLDQAD</sequence>
<accession>A0A0X8FMK3</accession>